<dbReference type="Gene3D" id="1.10.287.130">
    <property type="match status" value="1"/>
</dbReference>
<keyword evidence="8" id="KW-0067">ATP-binding</keyword>
<evidence type="ECO:0000256" key="8">
    <source>
        <dbReference type="ARBA" id="ARBA00022840"/>
    </source>
</evidence>
<keyword evidence="11" id="KW-0131">Cell cycle</keyword>
<keyword evidence="12" id="KW-0175">Coiled coil</keyword>
<dbReference type="CDD" id="cd00082">
    <property type="entry name" value="HisKA"/>
    <property type="match status" value="1"/>
</dbReference>
<proteinExistence type="predicted"/>
<dbReference type="AlphaFoldDB" id="A0A1F6D3M0"/>
<dbReference type="SUPFAM" id="SSF55874">
    <property type="entry name" value="ATPase domain of HSP90 chaperone/DNA topoisomerase II/histidine kinase"/>
    <property type="match status" value="1"/>
</dbReference>
<dbReference type="InterPro" id="IPR029016">
    <property type="entry name" value="GAF-like_dom_sf"/>
</dbReference>
<dbReference type="PANTHER" id="PTHR43711">
    <property type="entry name" value="TWO-COMPONENT HISTIDINE KINASE"/>
    <property type="match status" value="1"/>
</dbReference>
<dbReference type="GO" id="GO:0005524">
    <property type="term" value="F:ATP binding"/>
    <property type="evidence" value="ECO:0007669"/>
    <property type="project" value="UniProtKB-KW"/>
</dbReference>
<gene>
    <name evidence="14" type="ORF">A3F84_23610</name>
</gene>
<reference evidence="14 15" key="1">
    <citation type="journal article" date="2016" name="Nat. Commun.">
        <title>Thousands of microbial genomes shed light on interconnected biogeochemical processes in an aquifer system.</title>
        <authorList>
            <person name="Anantharaman K."/>
            <person name="Brown C.T."/>
            <person name="Hug L.A."/>
            <person name="Sharon I."/>
            <person name="Castelle C.J."/>
            <person name="Probst A.J."/>
            <person name="Thomas B.C."/>
            <person name="Singh A."/>
            <person name="Wilkins M.J."/>
            <person name="Karaoz U."/>
            <person name="Brodie E.L."/>
            <person name="Williams K.H."/>
            <person name="Hubbard S.S."/>
            <person name="Banfield J.F."/>
        </authorList>
    </citation>
    <scope>NUCLEOTIDE SEQUENCE [LARGE SCALE GENOMIC DNA]</scope>
    <source>
        <strain evidence="15">RIFCSPLOWO2_12_FULL_64_10</strain>
    </source>
</reference>
<evidence type="ECO:0000256" key="1">
    <source>
        <dbReference type="ARBA" id="ARBA00000085"/>
    </source>
</evidence>
<dbReference type="InterPro" id="IPR005467">
    <property type="entry name" value="His_kinase_dom"/>
</dbReference>
<keyword evidence="10" id="KW-0472">Membrane</keyword>
<organism evidence="14 15">
    <name type="scientific">Handelsmanbacteria sp. (strain RIFCSPLOWO2_12_FULL_64_10)</name>
    <dbReference type="NCBI Taxonomy" id="1817868"/>
    <lineage>
        <taxon>Bacteria</taxon>
        <taxon>Candidatus Handelsmaniibacteriota</taxon>
    </lineage>
</organism>
<evidence type="ECO:0000313" key="14">
    <source>
        <dbReference type="EMBL" id="OGG55901.1"/>
    </source>
</evidence>
<evidence type="ECO:0000256" key="2">
    <source>
        <dbReference type="ARBA" id="ARBA00004370"/>
    </source>
</evidence>
<dbReference type="CDD" id="cd16922">
    <property type="entry name" value="HATPase_EvgS-ArcB-TorS-like"/>
    <property type="match status" value="1"/>
</dbReference>
<dbReference type="FunFam" id="1.10.287.130:FF:000038">
    <property type="entry name" value="Sensory transduction histidine kinase"/>
    <property type="match status" value="1"/>
</dbReference>
<keyword evidence="7" id="KW-0418">Kinase</keyword>
<dbReference type="Proteomes" id="UP000178606">
    <property type="component" value="Unassembled WGS sequence"/>
</dbReference>
<sequence length="496" mass="55724">MREKLQRSLAERNLYYKELADANRRFEEKVRELSVLRKIVSSLKYTRDIRRVFEVIIDSIIEETSAENCSIMLLNRQTGELSVKIAKSQTDSASNYYFDGTGSRRTFRLGEGIAGWVAQHGESLSISDISAGTAVRLYMEMDEHGESVPIPRFSETPQFVPDSDSVRSIGSLLCLPLIIDNEVVGVVNMSHPRPHAFSAEDARIMSIVTDQVAVAMSSVQAFDDLQRFNDALEEQVRQRTNDLQRANGELLRANEEILRTNRMKSQFFANMSHELRTPLTAIIGFSELLQDRTFGALNESQTRYVDNISRSSRHLLNLINDILDLAKVESGKMKITLEPFSLRDCLDQVCNVIRPLCMEKNLILAEEVGEEVGLVVGDEVRIKQIMYNLLSNAIKFTDEGGRVDVRADGVDGVLRVAVSDTGIGIRKEYHEVIFSEFQQVDGSYSRKHEGTGLGLSLTRKLVELHGGRVWVESEGEGKGSVFIFTLPQRQGVEVAI</sequence>
<feature type="coiled-coil region" evidence="12">
    <location>
        <begin position="229"/>
        <end position="263"/>
    </location>
</feature>
<dbReference type="InterPro" id="IPR003594">
    <property type="entry name" value="HATPase_dom"/>
</dbReference>
<keyword evidence="4" id="KW-0597">Phosphoprotein</keyword>
<name>A0A1F6D3M0_HANXR</name>
<keyword evidence="6" id="KW-0547">Nucleotide-binding</keyword>
<dbReference type="Pfam" id="PF13185">
    <property type="entry name" value="GAF_2"/>
    <property type="match status" value="1"/>
</dbReference>
<dbReference type="EMBL" id="MFKF01000057">
    <property type="protein sequence ID" value="OGG55901.1"/>
    <property type="molecule type" value="Genomic_DNA"/>
</dbReference>
<dbReference type="PRINTS" id="PR00344">
    <property type="entry name" value="BCTRLSENSOR"/>
</dbReference>
<evidence type="ECO:0000256" key="7">
    <source>
        <dbReference type="ARBA" id="ARBA00022777"/>
    </source>
</evidence>
<evidence type="ECO:0000256" key="3">
    <source>
        <dbReference type="ARBA" id="ARBA00012438"/>
    </source>
</evidence>
<dbReference type="SUPFAM" id="SSF47384">
    <property type="entry name" value="Homodimeric domain of signal transducing histidine kinase"/>
    <property type="match status" value="1"/>
</dbReference>
<dbReference type="InterPro" id="IPR050736">
    <property type="entry name" value="Sensor_HK_Regulatory"/>
</dbReference>
<dbReference type="Gene3D" id="3.30.565.10">
    <property type="entry name" value="Histidine kinase-like ATPase, C-terminal domain"/>
    <property type="match status" value="1"/>
</dbReference>
<dbReference type="InterPro" id="IPR003018">
    <property type="entry name" value="GAF"/>
</dbReference>
<keyword evidence="5" id="KW-0808">Transferase</keyword>
<dbReference type="InterPro" id="IPR036890">
    <property type="entry name" value="HATPase_C_sf"/>
</dbReference>
<dbReference type="InterPro" id="IPR036097">
    <property type="entry name" value="HisK_dim/P_sf"/>
</dbReference>
<protein>
    <recommendedName>
        <fullName evidence="3">histidine kinase</fullName>
        <ecNumber evidence="3">2.7.13.3</ecNumber>
    </recommendedName>
</protein>
<dbReference type="GO" id="GO:0000155">
    <property type="term" value="F:phosphorelay sensor kinase activity"/>
    <property type="evidence" value="ECO:0007669"/>
    <property type="project" value="InterPro"/>
</dbReference>
<dbReference type="SUPFAM" id="SSF55781">
    <property type="entry name" value="GAF domain-like"/>
    <property type="match status" value="1"/>
</dbReference>
<evidence type="ECO:0000256" key="10">
    <source>
        <dbReference type="ARBA" id="ARBA00023136"/>
    </source>
</evidence>
<dbReference type="SMART" id="SM00387">
    <property type="entry name" value="HATPase_c"/>
    <property type="match status" value="1"/>
</dbReference>
<dbReference type="FunFam" id="3.30.565.10:FF:000010">
    <property type="entry name" value="Sensor histidine kinase RcsC"/>
    <property type="match status" value="1"/>
</dbReference>
<dbReference type="InterPro" id="IPR003661">
    <property type="entry name" value="HisK_dim/P_dom"/>
</dbReference>
<dbReference type="GO" id="GO:0016020">
    <property type="term" value="C:membrane"/>
    <property type="evidence" value="ECO:0007669"/>
    <property type="project" value="UniProtKB-SubCell"/>
</dbReference>
<feature type="domain" description="Histidine kinase" evidence="13">
    <location>
        <begin position="270"/>
        <end position="490"/>
    </location>
</feature>
<dbReference type="SMART" id="SM00065">
    <property type="entry name" value="GAF"/>
    <property type="match status" value="1"/>
</dbReference>
<dbReference type="SMART" id="SM00388">
    <property type="entry name" value="HisKA"/>
    <property type="match status" value="1"/>
</dbReference>
<dbReference type="PANTHER" id="PTHR43711:SF1">
    <property type="entry name" value="HISTIDINE KINASE 1"/>
    <property type="match status" value="1"/>
</dbReference>
<evidence type="ECO:0000256" key="4">
    <source>
        <dbReference type="ARBA" id="ARBA00022553"/>
    </source>
</evidence>
<comment type="subcellular location">
    <subcellularLocation>
        <location evidence="2">Membrane</location>
    </subcellularLocation>
</comment>
<evidence type="ECO:0000256" key="6">
    <source>
        <dbReference type="ARBA" id="ARBA00022741"/>
    </source>
</evidence>
<dbReference type="InterPro" id="IPR004358">
    <property type="entry name" value="Sig_transdc_His_kin-like_C"/>
</dbReference>
<evidence type="ECO:0000256" key="11">
    <source>
        <dbReference type="ARBA" id="ARBA00023306"/>
    </source>
</evidence>
<evidence type="ECO:0000259" key="13">
    <source>
        <dbReference type="PROSITE" id="PS50109"/>
    </source>
</evidence>
<dbReference type="Pfam" id="PF00512">
    <property type="entry name" value="HisKA"/>
    <property type="match status" value="1"/>
</dbReference>
<dbReference type="Pfam" id="PF02518">
    <property type="entry name" value="HATPase_c"/>
    <property type="match status" value="1"/>
</dbReference>
<comment type="caution">
    <text evidence="14">The sequence shown here is derived from an EMBL/GenBank/DDBJ whole genome shotgun (WGS) entry which is preliminary data.</text>
</comment>
<dbReference type="EC" id="2.7.13.3" evidence="3"/>
<accession>A0A1F6D3M0</accession>
<evidence type="ECO:0000256" key="9">
    <source>
        <dbReference type="ARBA" id="ARBA00023012"/>
    </source>
</evidence>
<comment type="catalytic activity">
    <reaction evidence="1">
        <text>ATP + protein L-histidine = ADP + protein N-phospho-L-histidine.</text>
        <dbReference type="EC" id="2.7.13.3"/>
    </reaction>
</comment>
<evidence type="ECO:0000256" key="12">
    <source>
        <dbReference type="SAM" id="Coils"/>
    </source>
</evidence>
<evidence type="ECO:0000256" key="5">
    <source>
        <dbReference type="ARBA" id="ARBA00022679"/>
    </source>
</evidence>
<evidence type="ECO:0000313" key="15">
    <source>
        <dbReference type="Proteomes" id="UP000178606"/>
    </source>
</evidence>
<dbReference type="PROSITE" id="PS50109">
    <property type="entry name" value="HIS_KIN"/>
    <property type="match status" value="1"/>
</dbReference>
<keyword evidence="9" id="KW-0902">Two-component regulatory system</keyword>
<dbReference type="Gene3D" id="3.30.450.40">
    <property type="match status" value="1"/>
</dbReference>